<sequence>MLKKTISIILIMLLLVSNMSSLAIADAEMGRNVVVSLGKNLTNEQRSSMLNYFGVSNDVDIVEVTNAEEREYLGKYIDDKLLGTRSLSCAYVEKLDEGSGISVDTHNISWVTKDMYENALITAGIKDAKVVVASPINVSGTAALTGIIKAFEDITGEDISKKEKEVASEEIVKTAMLGNEIGKDEASELIENVKVDVVANNKKSKKDIKEAVESAADELQIQLTEEQINEIVDLMRKISKLDLNLDDIKTQLKDISGKIDKIVNQNEEVKSFLQRIVDYIGEFFSKLFG</sequence>
<proteinExistence type="predicted"/>
<feature type="signal peptide" evidence="2">
    <location>
        <begin position="1"/>
        <end position="25"/>
    </location>
</feature>
<evidence type="ECO:0000256" key="1">
    <source>
        <dbReference type="SAM" id="Coils"/>
    </source>
</evidence>
<feature type="coiled-coil region" evidence="1">
    <location>
        <begin position="209"/>
        <end position="265"/>
    </location>
</feature>
<evidence type="ECO:0000313" key="4">
    <source>
        <dbReference type="Proteomes" id="UP000462760"/>
    </source>
</evidence>
<dbReference type="OrthoDB" id="9810153at2"/>
<dbReference type="AlphaFoldDB" id="A0A844FEK9"/>
<dbReference type="EMBL" id="VULR01000001">
    <property type="protein sequence ID" value="MSS42402.1"/>
    <property type="molecule type" value="Genomic_DNA"/>
</dbReference>
<keyword evidence="1" id="KW-0175">Coiled coil</keyword>
<name>A0A844FEK9_9FIRM</name>
<organism evidence="3 4">
    <name type="scientific">Anaerosalibacter bizertensis</name>
    <dbReference type="NCBI Taxonomy" id="932217"/>
    <lineage>
        <taxon>Bacteria</taxon>
        <taxon>Bacillati</taxon>
        <taxon>Bacillota</taxon>
        <taxon>Tissierellia</taxon>
        <taxon>Tissierellales</taxon>
        <taxon>Sporanaerobacteraceae</taxon>
        <taxon>Anaerosalibacter</taxon>
    </lineage>
</organism>
<dbReference type="Pfam" id="PF06207">
    <property type="entry name" value="DUF1002"/>
    <property type="match status" value="1"/>
</dbReference>
<accession>A0A844FEK9</accession>
<comment type="caution">
    <text evidence="3">The sequence shown here is derived from an EMBL/GenBank/DDBJ whole genome shotgun (WGS) entry which is preliminary data.</text>
</comment>
<evidence type="ECO:0000313" key="3">
    <source>
        <dbReference type="EMBL" id="MSS42402.1"/>
    </source>
</evidence>
<keyword evidence="2" id="KW-0732">Signal</keyword>
<reference evidence="3 4" key="1">
    <citation type="submission" date="2019-08" db="EMBL/GenBank/DDBJ databases">
        <title>In-depth cultivation of the pig gut microbiome towards novel bacterial diversity and tailored functional studies.</title>
        <authorList>
            <person name="Wylensek D."/>
            <person name="Hitch T.C.A."/>
            <person name="Clavel T."/>
        </authorList>
    </citation>
    <scope>NUCLEOTIDE SEQUENCE [LARGE SCALE GENOMIC DNA]</scope>
    <source>
        <strain evidence="3 4">Med78-601-WT-4W-RMD-3</strain>
    </source>
</reference>
<evidence type="ECO:0000256" key="2">
    <source>
        <dbReference type="SAM" id="SignalP"/>
    </source>
</evidence>
<gene>
    <name evidence="3" type="ORF">FYJ27_01440</name>
</gene>
<dbReference type="InterPro" id="IPR009343">
    <property type="entry name" value="DUF1002"/>
</dbReference>
<feature type="chain" id="PRO_5032984443" evidence="2">
    <location>
        <begin position="26"/>
        <end position="289"/>
    </location>
</feature>
<dbReference type="Proteomes" id="UP000462760">
    <property type="component" value="Unassembled WGS sequence"/>
</dbReference>
<dbReference type="RefSeq" id="WP_154481982.1">
    <property type="nucleotide sequence ID" value="NZ_VULR01000001.1"/>
</dbReference>
<protein>
    <submittedName>
        <fullName evidence="3">DUF1002 domain-containing protein</fullName>
    </submittedName>
</protein>